<organism evidence="1 2">
    <name type="scientific">Smallanthus sonchifolius</name>
    <dbReference type="NCBI Taxonomy" id="185202"/>
    <lineage>
        <taxon>Eukaryota</taxon>
        <taxon>Viridiplantae</taxon>
        <taxon>Streptophyta</taxon>
        <taxon>Embryophyta</taxon>
        <taxon>Tracheophyta</taxon>
        <taxon>Spermatophyta</taxon>
        <taxon>Magnoliopsida</taxon>
        <taxon>eudicotyledons</taxon>
        <taxon>Gunneridae</taxon>
        <taxon>Pentapetalae</taxon>
        <taxon>asterids</taxon>
        <taxon>campanulids</taxon>
        <taxon>Asterales</taxon>
        <taxon>Asteraceae</taxon>
        <taxon>Asteroideae</taxon>
        <taxon>Heliantheae alliance</taxon>
        <taxon>Millerieae</taxon>
        <taxon>Smallanthus</taxon>
    </lineage>
</organism>
<name>A0ACB9K7D0_9ASTR</name>
<accession>A0ACB9K7D0</accession>
<gene>
    <name evidence="1" type="ORF">L1987_02294</name>
</gene>
<protein>
    <submittedName>
        <fullName evidence="1">Uncharacterized protein</fullName>
    </submittedName>
</protein>
<reference evidence="1 2" key="2">
    <citation type="journal article" date="2022" name="Mol. Ecol. Resour.">
        <title>The genomes of chicory, endive, great burdock and yacon provide insights into Asteraceae paleo-polyploidization history and plant inulin production.</title>
        <authorList>
            <person name="Fan W."/>
            <person name="Wang S."/>
            <person name="Wang H."/>
            <person name="Wang A."/>
            <person name="Jiang F."/>
            <person name="Liu H."/>
            <person name="Zhao H."/>
            <person name="Xu D."/>
            <person name="Zhang Y."/>
        </authorList>
    </citation>
    <scope>NUCLEOTIDE SEQUENCE [LARGE SCALE GENOMIC DNA]</scope>
    <source>
        <strain evidence="2">cv. Yunnan</strain>
        <tissue evidence="1">Leaves</tissue>
    </source>
</reference>
<reference evidence="2" key="1">
    <citation type="journal article" date="2022" name="Mol. Ecol. Resour.">
        <title>The genomes of chicory, endive, great burdock and yacon provide insights into Asteraceae palaeo-polyploidization history and plant inulin production.</title>
        <authorList>
            <person name="Fan W."/>
            <person name="Wang S."/>
            <person name="Wang H."/>
            <person name="Wang A."/>
            <person name="Jiang F."/>
            <person name="Liu H."/>
            <person name="Zhao H."/>
            <person name="Xu D."/>
            <person name="Zhang Y."/>
        </authorList>
    </citation>
    <scope>NUCLEOTIDE SEQUENCE [LARGE SCALE GENOMIC DNA]</scope>
    <source>
        <strain evidence="2">cv. Yunnan</strain>
    </source>
</reference>
<comment type="caution">
    <text evidence="1">The sequence shown here is derived from an EMBL/GenBank/DDBJ whole genome shotgun (WGS) entry which is preliminary data.</text>
</comment>
<sequence length="118" mass="13656">MEKSSTQEKPCKEEVELEKQVFAPREEGASGLRDTRDPEISARLNCPSRHAKKQCPDFATRYIRPFGLFWEQRRSLEPKIEACEYALVTPCILGCIEVVRLRGDLSFRYFSIVGETER</sequence>
<evidence type="ECO:0000313" key="1">
    <source>
        <dbReference type="EMBL" id="KAI3828197.1"/>
    </source>
</evidence>
<dbReference type="Proteomes" id="UP001056120">
    <property type="component" value="Linkage Group LG01"/>
</dbReference>
<evidence type="ECO:0000313" key="2">
    <source>
        <dbReference type="Proteomes" id="UP001056120"/>
    </source>
</evidence>
<proteinExistence type="predicted"/>
<keyword evidence="2" id="KW-1185">Reference proteome</keyword>
<dbReference type="EMBL" id="CM042018">
    <property type="protein sequence ID" value="KAI3828197.1"/>
    <property type="molecule type" value="Genomic_DNA"/>
</dbReference>